<dbReference type="SUPFAM" id="SSF53850">
    <property type="entry name" value="Periplasmic binding protein-like II"/>
    <property type="match status" value="1"/>
</dbReference>
<dbReference type="Pfam" id="PF00497">
    <property type="entry name" value="SBP_bac_3"/>
    <property type="match status" value="1"/>
</dbReference>
<gene>
    <name evidence="5" type="primary">fliY</name>
    <name evidence="5" type="ORF">Csp1_08240</name>
</gene>
<dbReference type="KEGG" id="cpre:Csp1_08240"/>
<dbReference type="CDD" id="cd01004">
    <property type="entry name" value="PBP2_MidA_like"/>
    <property type="match status" value="1"/>
</dbReference>
<evidence type="ECO:0000256" key="1">
    <source>
        <dbReference type="ARBA" id="ARBA00022729"/>
    </source>
</evidence>
<keyword evidence="1" id="KW-0732">Signal</keyword>
<dbReference type="STRING" id="1737425.GCA_900049755_00467"/>
<accession>A0A2Z3YMV5</accession>
<dbReference type="PANTHER" id="PTHR35936">
    <property type="entry name" value="MEMBRANE-BOUND LYTIC MUREIN TRANSGLYCOSYLASE F"/>
    <property type="match status" value="1"/>
</dbReference>
<keyword evidence="3" id="KW-0812">Transmembrane</keyword>
<feature type="transmembrane region" description="Helical" evidence="3">
    <location>
        <begin position="58"/>
        <end position="79"/>
    </location>
</feature>
<dbReference type="AlphaFoldDB" id="A0A2Z3YMV5"/>
<evidence type="ECO:0000259" key="4">
    <source>
        <dbReference type="SMART" id="SM00062"/>
    </source>
</evidence>
<keyword evidence="6" id="KW-1185">Reference proteome</keyword>
<evidence type="ECO:0000256" key="3">
    <source>
        <dbReference type="SAM" id="Phobius"/>
    </source>
</evidence>
<keyword evidence="3" id="KW-1133">Transmembrane helix</keyword>
<dbReference type="Proteomes" id="UP000247696">
    <property type="component" value="Chromosome"/>
</dbReference>
<feature type="region of interest" description="Disordered" evidence="2">
    <location>
        <begin position="1"/>
        <end position="54"/>
    </location>
</feature>
<feature type="domain" description="Solute-binding protein family 3/N-terminal" evidence="4">
    <location>
        <begin position="141"/>
        <end position="380"/>
    </location>
</feature>
<organism evidence="5 6">
    <name type="scientific">Corynebacterium provencense</name>
    <dbReference type="NCBI Taxonomy" id="1737425"/>
    <lineage>
        <taxon>Bacteria</taxon>
        <taxon>Bacillati</taxon>
        <taxon>Actinomycetota</taxon>
        <taxon>Actinomycetes</taxon>
        <taxon>Mycobacteriales</taxon>
        <taxon>Corynebacteriaceae</taxon>
        <taxon>Corynebacterium</taxon>
    </lineage>
</organism>
<feature type="compositionally biased region" description="Low complexity" evidence="2">
    <location>
        <begin position="15"/>
        <end position="24"/>
    </location>
</feature>
<dbReference type="PANTHER" id="PTHR35936:SF17">
    <property type="entry name" value="ARGININE-BINDING EXTRACELLULAR PROTEIN ARTP"/>
    <property type="match status" value="1"/>
</dbReference>
<dbReference type="InterPro" id="IPR001638">
    <property type="entry name" value="Solute-binding_3/MltF_N"/>
</dbReference>
<feature type="compositionally biased region" description="Low complexity" evidence="2">
    <location>
        <begin position="94"/>
        <end position="105"/>
    </location>
</feature>
<protein>
    <submittedName>
        <fullName evidence="5">L-cystine-binding protein FliY</fullName>
    </submittedName>
</protein>
<evidence type="ECO:0000313" key="6">
    <source>
        <dbReference type="Proteomes" id="UP000247696"/>
    </source>
</evidence>
<proteinExistence type="predicted"/>
<dbReference type="Gene3D" id="3.40.190.10">
    <property type="entry name" value="Periplasmic binding protein-like II"/>
    <property type="match status" value="2"/>
</dbReference>
<reference evidence="6" key="1">
    <citation type="submission" date="2017-11" db="EMBL/GenBank/DDBJ databases">
        <title>Otitis media/interna in a cat caused by the recently described species Corynebacterium provencense.</title>
        <authorList>
            <person name="Kittl S."/>
            <person name="Brodard I."/>
            <person name="Rychener L."/>
            <person name="Jores J."/>
            <person name="Roosje P."/>
            <person name="Gobeli Brawand S."/>
        </authorList>
    </citation>
    <scope>NUCLEOTIDE SEQUENCE [LARGE SCALE GENOMIC DNA]</scope>
    <source>
        <strain evidence="6">17KM38</strain>
    </source>
</reference>
<dbReference type="EMBL" id="CP024988">
    <property type="protein sequence ID" value="AWT25632.1"/>
    <property type="molecule type" value="Genomic_DNA"/>
</dbReference>
<keyword evidence="3" id="KW-0472">Membrane</keyword>
<evidence type="ECO:0000313" key="5">
    <source>
        <dbReference type="EMBL" id="AWT25632.1"/>
    </source>
</evidence>
<dbReference type="SMART" id="SM00062">
    <property type="entry name" value="PBPb"/>
    <property type="match status" value="1"/>
</dbReference>
<dbReference type="OrthoDB" id="4633994at2"/>
<sequence>MTTPHNSPDPSDPRTGATGSSATPPASPASPQNSRRESPPGNPAPRTRRSRFSGRQRAVLAGGGVIVAALVAGAVTVAVNSGGADSTAAEPTLASGSTGAAGSSGFDISSRNAAERPRTDAVPDAVEQLRASGFTPVNPGKLTVASNLGAAPLGILAEDDNTTPLGSEVDFAQLIADGLGLELNLVPVSWADWPLGVSSGKYDLVTSNVTVTEERLDIFDIATYRQDLLGFYVKSGSELDDGRQITDSGGISGLTIAVGSGTNQEEVLLRWNEELKSDGRPEAHLVYYDDTAAAQLALASGRIDATFGPNAQGAYSSSNTGETVLAGIVPGGWPRSADIGAATKKGNGLIEPVATVLRAAQSDANGNPYRKILDRWGLANEAVSEVNVNPPGLPRTA</sequence>
<dbReference type="RefSeq" id="WP_110481133.1">
    <property type="nucleotide sequence ID" value="NZ_CP024988.1"/>
</dbReference>
<feature type="region of interest" description="Disordered" evidence="2">
    <location>
        <begin position="82"/>
        <end position="120"/>
    </location>
</feature>
<name>A0A2Z3YMV5_9CORY</name>
<evidence type="ECO:0000256" key="2">
    <source>
        <dbReference type="SAM" id="MobiDB-lite"/>
    </source>
</evidence>